<accession>A0A1X0S084</accession>
<feature type="non-terminal residue" evidence="1">
    <location>
        <position position="1"/>
    </location>
</feature>
<proteinExistence type="predicted"/>
<dbReference type="VEuPathDB" id="FungiDB:BCV72DRAFT_291351"/>
<gene>
    <name evidence="1" type="ORF">BCV71DRAFT_181018</name>
</gene>
<sequence>PNLILFVGSFTTTNLELCSVEVKRPGDHLNGHHKSDLVKLGKEMQLVLSKLVFQRVNS</sequence>
<reference evidence="1 2" key="1">
    <citation type="journal article" date="2016" name="Proc. Natl. Acad. Sci. U.S.A.">
        <title>Lipid metabolic changes in an early divergent fungus govern the establishment of a mutualistic symbiosis with endobacteria.</title>
        <authorList>
            <person name="Lastovetsky O.A."/>
            <person name="Gaspar M.L."/>
            <person name="Mondo S.J."/>
            <person name="LaButti K.M."/>
            <person name="Sandor L."/>
            <person name="Grigoriev I.V."/>
            <person name="Henry S.A."/>
            <person name="Pawlowska T.E."/>
        </authorList>
    </citation>
    <scope>NUCLEOTIDE SEQUENCE [LARGE SCALE GENOMIC DNA]</scope>
    <source>
        <strain evidence="1 2">ATCC 11559</strain>
    </source>
</reference>
<evidence type="ECO:0000313" key="2">
    <source>
        <dbReference type="Proteomes" id="UP000242381"/>
    </source>
</evidence>
<protein>
    <submittedName>
        <fullName evidence="1">Uncharacterized protein</fullName>
    </submittedName>
</protein>
<name>A0A1X0S084_RHIZD</name>
<dbReference type="EMBL" id="KV921349">
    <property type="protein sequence ID" value="ORE17686.1"/>
    <property type="molecule type" value="Genomic_DNA"/>
</dbReference>
<dbReference type="Proteomes" id="UP000242381">
    <property type="component" value="Unassembled WGS sequence"/>
</dbReference>
<dbReference type="AlphaFoldDB" id="A0A1X0S084"/>
<evidence type="ECO:0000313" key="1">
    <source>
        <dbReference type="EMBL" id="ORE17686.1"/>
    </source>
</evidence>
<organism evidence="1 2">
    <name type="scientific">Rhizopus microsporus</name>
    <dbReference type="NCBI Taxonomy" id="58291"/>
    <lineage>
        <taxon>Eukaryota</taxon>
        <taxon>Fungi</taxon>
        <taxon>Fungi incertae sedis</taxon>
        <taxon>Mucoromycota</taxon>
        <taxon>Mucoromycotina</taxon>
        <taxon>Mucoromycetes</taxon>
        <taxon>Mucorales</taxon>
        <taxon>Mucorineae</taxon>
        <taxon>Rhizopodaceae</taxon>
        <taxon>Rhizopus</taxon>
    </lineage>
</organism>